<evidence type="ECO:0000313" key="2">
    <source>
        <dbReference type="Proteomes" id="UP000783390"/>
    </source>
</evidence>
<comment type="caution">
    <text evidence="1">The sequence shown here is derived from an EMBL/GenBank/DDBJ whole genome shotgun (WGS) entry which is preliminary data.</text>
</comment>
<gene>
    <name evidence="1" type="ORF">J2Z53_001681</name>
</gene>
<accession>A0ABS4F1J4</accession>
<proteinExistence type="predicted"/>
<dbReference type="Gene3D" id="1.10.30.50">
    <property type="match status" value="1"/>
</dbReference>
<reference evidence="1 2" key="1">
    <citation type="submission" date="2021-03" db="EMBL/GenBank/DDBJ databases">
        <title>Genomic Encyclopedia of Type Strains, Phase IV (KMG-IV): sequencing the most valuable type-strain genomes for metagenomic binning, comparative biology and taxonomic classification.</title>
        <authorList>
            <person name="Goeker M."/>
        </authorList>
    </citation>
    <scope>NUCLEOTIDE SEQUENCE [LARGE SCALE GENOMIC DNA]</scope>
    <source>
        <strain evidence="1 2">DSM 3984</strain>
    </source>
</reference>
<name>A0ABS4F1J4_9CLOT</name>
<evidence type="ECO:0000313" key="1">
    <source>
        <dbReference type="EMBL" id="MBP1890097.1"/>
    </source>
</evidence>
<organism evidence="1 2">
    <name type="scientific">Clostridium moniliforme</name>
    <dbReference type="NCBI Taxonomy" id="39489"/>
    <lineage>
        <taxon>Bacteria</taxon>
        <taxon>Bacillati</taxon>
        <taxon>Bacillota</taxon>
        <taxon>Clostridia</taxon>
        <taxon>Eubacteriales</taxon>
        <taxon>Clostridiaceae</taxon>
        <taxon>Clostridium</taxon>
    </lineage>
</organism>
<sequence>MYFCEICNKKADIHHIVHRSEGGFDIKLNYMYLCEEHHRGKKGPHHCLETDIIYKIKLQKKLYKLLNKDFYSFKEICTILEASCNLVKRIVKDLKLYKEGYRKEDIIFILMGKNYYSEELLENIKLQKLSQSIY</sequence>
<dbReference type="Proteomes" id="UP000783390">
    <property type="component" value="Unassembled WGS sequence"/>
</dbReference>
<evidence type="ECO:0008006" key="3">
    <source>
        <dbReference type="Google" id="ProtNLM"/>
    </source>
</evidence>
<dbReference type="InterPro" id="IPR003615">
    <property type="entry name" value="HNH_nuc"/>
</dbReference>
<protein>
    <recommendedName>
        <fullName evidence="3">HNH endonuclease</fullName>
    </recommendedName>
</protein>
<dbReference type="EMBL" id="JAGGJZ010000004">
    <property type="protein sequence ID" value="MBP1890097.1"/>
    <property type="molecule type" value="Genomic_DNA"/>
</dbReference>
<keyword evidence="2" id="KW-1185">Reference proteome</keyword>
<dbReference type="CDD" id="cd00085">
    <property type="entry name" value="HNHc"/>
    <property type="match status" value="1"/>
</dbReference>
<dbReference type="RefSeq" id="WP_209797022.1">
    <property type="nucleotide sequence ID" value="NZ_JAGGJZ010000004.1"/>
</dbReference>